<dbReference type="EMBL" id="AP026830">
    <property type="protein sequence ID" value="BDR91071.1"/>
    <property type="molecule type" value="Genomic_DNA"/>
</dbReference>
<proteinExistence type="predicted"/>
<sequence length="108" mass="12526">MLSYVMIVDLMAYLVLRRSSIALLVILVKLRLEFDRDFVSEYLNHLQNILNSDYRIETSGDMILSMAPADVSADGFITVGRKVMNSEGIRQHLDKLRRYGRKFRIESI</sequence>
<reference evidence="2" key="1">
    <citation type="submission" date="2022-09" db="EMBL/GenBank/DDBJ databases">
        <title>Complete genome sequence of Vulcanisaeta souniana.</title>
        <authorList>
            <person name="Kato S."/>
            <person name="Itoh T."/>
            <person name="Ohkuma M."/>
        </authorList>
    </citation>
    <scope>NUCLEOTIDE SEQUENCE [LARGE SCALE GENOMIC DNA]</scope>
    <source>
        <strain evidence="2">JCM 11219</strain>
    </source>
</reference>
<evidence type="ECO:0000313" key="2">
    <source>
        <dbReference type="Proteomes" id="UP001060771"/>
    </source>
</evidence>
<keyword evidence="2" id="KW-1185">Reference proteome</keyword>
<organism evidence="1 2">
    <name type="scientific">Vulcanisaeta souniana JCM 11219</name>
    <dbReference type="NCBI Taxonomy" id="1293586"/>
    <lineage>
        <taxon>Archaea</taxon>
        <taxon>Thermoproteota</taxon>
        <taxon>Thermoprotei</taxon>
        <taxon>Thermoproteales</taxon>
        <taxon>Thermoproteaceae</taxon>
        <taxon>Vulcanisaeta</taxon>
    </lineage>
</organism>
<dbReference type="Proteomes" id="UP001060771">
    <property type="component" value="Chromosome"/>
</dbReference>
<protein>
    <submittedName>
        <fullName evidence="1">Uncharacterized protein</fullName>
    </submittedName>
</protein>
<gene>
    <name evidence="1" type="ORF">Vsou_01640</name>
</gene>
<evidence type="ECO:0000313" key="1">
    <source>
        <dbReference type="EMBL" id="BDR91071.1"/>
    </source>
</evidence>
<accession>A0ABN6SM83</accession>
<name>A0ABN6SM83_9CREN</name>